<dbReference type="GO" id="GO:0015288">
    <property type="term" value="F:porin activity"/>
    <property type="evidence" value="ECO:0007669"/>
    <property type="project" value="TreeGrafter"/>
</dbReference>
<name>A0A5P8P091_9BACT</name>
<evidence type="ECO:0000313" key="9">
    <source>
        <dbReference type="EMBL" id="QFR49128.1"/>
    </source>
</evidence>
<proteinExistence type="inferred from homology"/>
<feature type="coiled-coil region" evidence="8">
    <location>
        <begin position="374"/>
        <end position="408"/>
    </location>
</feature>
<dbReference type="OrthoDB" id="5372171at2"/>
<comment type="similarity">
    <text evidence="2">Belongs to the outer membrane factor (OMF) (TC 1.B.17) family.</text>
</comment>
<evidence type="ECO:0000256" key="4">
    <source>
        <dbReference type="ARBA" id="ARBA00022452"/>
    </source>
</evidence>
<dbReference type="InterPro" id="IPR051906">
    <property type="entry name" value="TolC-like"/>
</dbReference>
<evidence type="ECO:0000256" key="1">
    <source>
        <dbReference type="ARBA" id="ARBA00004442"/>
    </source>
</evidence>
<dbReference type="PANTHER" id="PTHR30026">
    <property type="entry name" value="OUTER MEMBRANE PROTEIN TOLC"/>
    <property type="match status" value="1"/>
</dbReference>
<dbReference type="AlphaFoldDB" id="A0A5P8P091"/>
<evidence type="ECO:0000256" key="8">
    <source>
        <dbReference type="SAM" id="Coils"/>
    </source>
</evidence>
<dbReference type="KEGG" id="sulg:FJR48_05060"/>
<evidence type="ECO:0000256" key="7">
    <source>
        <dbReference type="ARBA" id="ARBA00023237"/>
    </source>
</evidence>
<dbReference type="Pfam" id="PF02321">
    <property type="entry name" value="OEP"/>
    <property type="match status" value="1"/>
</dbReference>
<dbReference type="GO" id="GO:1990281">
    <property type="term" value="C:efflux pump complex"/>
    <property type="evidence" value="ECO:0007669"/>
    <property type="project" value="TreeGrafter"/>
</dbReference>
<dbReference type="RefSeq" id="WP_152307071.1">
    <property type="nucleotide sequence ID" value="NZ_CP043617.1"/>
</dbReference>
<dbReference type="PANTHER" id="PTHR30026:SF20">
    <property type="entry name" value="OUTER MEMBRANE PROTEIN TOLC"/>
    <property type="match status" value="1"/>
</dbReference>
<evidence type="ECO:0000256" key="2">
    <source>
        <dbReference type="ARBA" id="ARBA00007613"/>
    </source>
</evidence>
<keyword evidence="10" id="KW-1185">Reference proteome</keyword>
<gene>
    <name evidence="9" type="ORF">FJR48_05060</name>
</gene>
<keyword evidence="4" id="KW-1134">Transmembrane beta strand</keyword>
<accession>A0A5P8P091</accession>
<sequence>MRKLVFTLFSVFVLNADEPISLDNALKILNSQNLEIKAATLDVKAAKEKIGSVSGTNWGKLDFVQDVAKSDSAGNVFGFKLESREADFGDFGFSEFLPCMSATPPASCSNPLTIAPKDLNYPDARNFFQSKIKYELPIFTGFQISSYTAIMESMAKMKTLDKDKVINEKIYQLKKSYYDMALLENSINNLNIIMKNIDKLERMTNQMIEVGYAKKSDLLEVQAKKGNVERLISQMNYNEKLLYHFIGFLLNQKVDAIEIPKSNIEMPSINDEDILKNNLDIQRASTGLEIRESMVDVQQSNYYPMIGAFAELSTADDTFLGEASDHKAYTVGARLTWNIFNGGVDASKVEEAQIEKLKTKSQVELARHGIKLQIAKLRTEIETQDAEVAFLEKELKLANEIYKNYEGRYKEKLSSMSDVIIKQSQQIEKILELQMAQNKRNERIFALIKLANGDK</sequence>
<keyword evidence="6" id="KW-0472">Membrane</keyword>
<evidence type="ECO:0000313" key="10">
    <source>
        <dbReference type="Proteomes" id="UP000326944"/>
    </source>
</evidence>
<keyword evidence="5" id="KW-0812">Transmembrane</keyword>
<dbReference type="Gene3D" id="1.20.1600.10">
    <property type="entry name" value="Outer membrane efflux proteins (OEP)"/>
    <property type="match status" value="1"/>
</dbReference>
<keyword evidence="8" id="KW-0175">Coiled coil</keyword>
<keyword evidence="3" id="KW-0813">Transport</keyword>
<organism evidence="9 10">
    <name type="scientific">Sulfurimonas lithotrophica</name>
    <dbReference type="NCBI Taxonomy" id="2590022"/>
    <lineage>
        <taxon>Bacteria</taxon>
        <taxon>Pseudomonadati</taxon>
        <taxon>Campylobacterota</taxon>
        <taxon>Epsilonproteobacteria</taxon>
        <taxon>Campylobacterales</taxon>
        <taxon>Sulfurimonadaceae</taxon>
        <taxon>Sulfurimonas</taxon>
    </lineage>
</organism>
<protein>
    <submittedName>
        <fullName evidence="9">TolC family protein</fullName>
    </submittedName>
</protein>
<dbReference type="InterPro" id="IPR003423">
    <property type="entry name" value="OMP_efflux"/>
</dbReference>
<evidence type="ECO:0000256" key="5">
    <source>
        <dbReference type="ARBA" id="ARBA00022692"/>
    </source>
</evidence>
<keyword evidence="7" id="KW-0998">Cell outer membrane</keyword>
<evidence type="ECO:0000256" key="3">
    <source>
        <dbReference type="ARBA" id="ARBA00022448"/>
    </source>
</evidence>
<dbReference type="GO" id="GO:0009279">
    <property type="term" value="C:cell outer membrane"/>
    <property type="evidence" value="ECO:0007669"/>
    <property type="project" value="UniProtKB-SubCell"/>
</dbReference>
<reference evidence="9 10" key="1">
    <citation type="submission" date="2019-09" db="EMBL/GenBank/DDBJ databases">
        <title>Sulfurimonas gotlandica sp. nov., a chemoautotrophic and psychrotolerant epsilonproteobacterium isolated from a pelagic redoxcline, and an emended description of the genus Sulfurimonas.</title>
        <authorList>
            <person name="Wang S."/>
            <person name="Jiang L."/>
            <person name="Shao S."/>
        </authorList>
    </citation>
    <scope>NUCLEOTIDE SEQUENCE [LARGE SCALE GENOMIC DNA]</scope>
    <source>
        <strain evidence="9 10">GYSZ_1</strain>
    </source>
</reference>
<dbReference type="GO" id="GO:0015562">
    <property type="term" value="F:efflux transmembrane transporter activity"/>
    <property type="evidence" value="ECO:0007669"/>
    <property type="project" value="InterPro"/>
</dbReference>
<evidence type="ECO:0000256" key="6">
    <source>
        <dbReference type="ARBA" id="ARBA00023136"/>
    </source>
</evidence>
<dbReference type="Proteomes" id="UP000326944">
    <property type="component" value="Chromosome"/>
</dbReference>
<comment type="subcellular location">
    <subcellularLocation>
        <location evidence="1">Cell outer membrane</location>
    </subcellularLocation>
</comment>
<dbReference type="SUPFAM" id="SSF56954">
    <property type="entry name" value="Outer membrane efflux proteins (OEP)"/>
    <property type="match status" value="1"/>
</dbReference>
<dbReference type="EMBL" id="CP043617">
    <property type="protein sequence ID" value="QFR49128.1"/>
    <property type="molecule type" value="Genomic_DNA"/>
</dbReference>